<feature type="region of interest" description="Disordered" evidence="1">
    <location>
        <begin position="444"/>
        <end position="474"/>
    </location>
</feature>
<feature type="compositionally biased region" description="Polar residues" evidence="1">
    <location>
        <begin position="16"/>
        <end position="33"/>
    </location>
</feature>
<comment type="caution">
    <text evidence="2">The sequence shown here is derived from an EMBL/GenBank/DDBJ whole genome shotgun (WGS) entry which is preliminary data.</text>
</comment>
<organism evidence="2 3">
    <name type="scientific">Halteria grandinella</name>
    <dbReference type="NCBI Taxonomy" id="5974"/>
    <lineage>
        <taxon>Eukaryota</taxon>
        <taxon>Sar</taxon>
        <taxon>Alveolata</taxon>
        <taxon>Ciliophora</taxon>
        <taxon>Intramacronucleata</taxon>
        <taxon>Spirotrichea</taxon>
        <taxon>Stichotrichia</taxon>
        <taxon>Sporadotrichida</taxon>
        <taxon>Halteriidae</taxon>
        <taxon>Halteria</taxon>
    </lineage>
</organism>
<protein>
    <submittedName>
        <fullName evidence="2">Uncharacterized protein</fullName>
    </submittedName>
</protein>
<feature type="region of interest" description="Disordered" evidence="1">
    <location>
        <begin position="79"/>
        <end position="110"/>
    </location>
</feature>
<evidence type="ECO:0000313" key="2">
    <source>
        <dbReference type="EMBL" id="TNV83900.1"/>
    </source>
</evidence>
<evidence type="ECO:0000256" key="1">
    <source>
        <dbReference type="SAM" id="MobiDB-lite"/>
    </source>
</evidence>
<name>A0A8J8T6W1_HALGN</name>
<proteinExistence type="predicted"/>
<dbReference type="EMBL" id="RRYP01003334">
    <property type="protein sequence ID" value="TNV83900.1"/>
    <property type="molecule type" value="Genomic_DNA"/>
</dbReference>
<gene>
    <name evidence="2" type="ORF">FGO68_gene9594</name>
</gene>
<feature type="compositionally biased region" description="Low complexity" evidence="1">
    <location>
        <begin position="91"/>
        <end position="106"/>
    </location>
</feature>
<dbReference type="Proteomes" id="UP000785679">
    <property type="component" value="Unassembled WGS sequence"/>
</dbReference>
<evidence type="ECO:0000313" key="3">
    <source>
        <dbReference type="Proteomes" id="UP000785679"/>
    </source>
</evidence>
<keyword evidence="3" id="KW-1185">Reference proteome</keyword>
<feature type="compositionally biased region" description="Low complexity" evidence="1">
    <location>
        <begin position="448"/>
        <end position="467"/>
    </location>
</feature>
<sequence length="474" mass="53207">MGKQSDLGKRKRRINHQQIGTTSLDPNMQSDTSLLYEDAPLKRVRGSLNEQEVKFVQLMREQHRQIHFKRRFQKAFGDSLSQNGPQAFKPQAQSASRGKSSSQSDQVLDEEDDVQDDYMDFLPSQSQVPQEGGYENHQLLQQSIKCQNQKGTLDSEATSFYPVTIAQSLSAVEVKDLKPLSQSKNYTNTKNTEIYLQFQNDHANQETTAQHTQLRKESNLQSNARKSLGLSSQIGSVNISDVRFEEIQSAKSNPIQEFNDEGSIKSAENKVVGKQGNEIQIQGKGGLVLGQSSTSDCHQRSDTQPVNQVTLQSHNELVSASLAVDATSQISQPTQLLARFLEQNILETMPEESLRTLIERLNSEMTRRLRSTQQSEAEQRQCKVKSKKRGALYNGLLHGNQFSRTSTGMSVFFQQDQEINDQLTSHPQDGFLAEKSAFGGCQLLPLPQKQNQSNQSVSQHGSSMSHNFMSEYTM</sequence>
<accession>A0A8J8T6W1</accession>
<reference evidence="2" key="1">
    <citation type="submission" date="2019-06" db="EMBL/GenBank/DDBJ databases">
        <authorList>
            <person name="Zheng W."/>
        </authorList>
    </citation>
    <scope>NUCLEOTIDE SEQUENCE</scope>
    <source>
        <strain evidence="2">QDHG01</strain>
    </source>
</reference>
<dbReference type="AlphaFoldDB" id="A0A8J8T6W1"/>
<feature type="region of interest" description="Disordered" evidence="1">
    <location>
        <begin position="1"/>
        <end position="33"/>
    </location>
</feature>